<comment type="caution">
    <text evidence="1">The sequence shown here is derived from an EMBL/GenBank/DDBJ whole genome shotgun (WGS) entry which is preliminary data.</text>
</comment>
<dbReference type="Proteomes" id="UP001497700">
    <property type="component" value="Unassembled WGS sequence"/>
</dbReference>
<proteinExistence type="predicted"/>
<gene>
    <name evidence="1" type="ORF">F4820DRAFT_178345</name>
</gene>
<organism evidence="1 2">
    <name type="scientific">Hypoxylon rubiginosum</name>
    <dbReference type="NCBI Taxonomy" id="110542"/>
    <lineage>
        <taxon>Eukaryota</taxon>
        <taxon>Fungi</taxon>
        <taxon>Dikarya</taxon>
        <taxon>Ascomycota</taxon>
        <taxon>Pezizomycotina</taxon>
        <taxon>Sordariomycetes</taxon>
        <taxon>Xylariomycetidae</taxon>
        <taxon>Xylariales</taxon>
        <taxon>Hypoxylaceae</taxon>
        <taxon>Hypoxylon</taxon>
    </lineage>
</organism>
<dbReference type="EMBL" id="MU393443">
    <property type="protein sequence ID" value="KAI4867814.1"/>
    <property type="molecule type" value="Genomic_DNA"/>
</dbReference>
<reference evidence="1 2" key="1">
    <citation type="journal article" date="2022" name="New Phytol.">
        <title>Ecological generalism drives hyperdiversity of secondary metabolite gene clusters in xylarialean endophytes.</title>
        <authorList>
            <person name="Franco M.E.E."/>
            <person name="Wisecaver J.H."/>
            <person name="Arnold A.E."/>
            <person name="Ju Y.M."/>
            <person name="Slot J.C."/>
            <person name="Ahrendt S."/>
            <person name="Moore L.P."/>
            <person name="Eastman K.E."/>
            <person name="Scott K."/>
            <person name="Konkel Z."/>
            <person name="Mondo S.J."/>
            <person name="Kuo A."/>
            <person name="Hayes R.D."/>
            <person name="Haridas S."/>
            <person name="Andreopoulos B."/>
            <person name="Riley R."/>
            <person name="LaButti K."/>
            <person name="Pangilinan J."/>
            <person name="Lipzen A."/>
            <person name="Amirebrahimi M."/>
            <person name="Yan J."/>
            <person name="Adam C."/>
            <person name="Keymanesh K."/>
            <person name="Ng V."/>
            <person name="Louie K."/>
            <person name="Northen T."/>
            <person name="Drula E."/>
            <person name="Henrissat B."/>
            <person name="Hsieh H.M."/>
            <person name="Youens-Clark K."/>
            <person name="Lutzoni F."/>
            <person name="Miadlikowska J."/>
            <person name="Eastwood D.C."/>
            <person name="Hamelin R.C."/>
            <person name="Grigoriev I.V."/>
            <person name="U'Ren J.M."/>
        </authorList>
    </citation>
    <scope>NUCLEOTIDE SEQUENCE [LARGE SCALE GENOMIC DNA]</scope>
    <source>
        <strain evidence="1 2">CBS 119005</strain>
    </source>
</reference>
<evidence type="ECO:0000313" key="2">
    <source>
        <dbReference type="Proteomes" id="UP001497700"/>
    </source>
</evidence>
<sequence>MKPRRYHGLKRPKLRQSWNKYNLYNLSRTPQPKMHISDGVTFFQQKWKAKGMLRDYHGEHVVERKWVRMFSRRLLSVAEMDTQYMAKSDGSELAAGRGSGRDGLPNWSNGSVYKRTMTPYMQMTFAPMERRLDIAVFRAMFASSTRQARQFCVHGAVRVNGKVMPYPAYRLNPGDMFQVDPERVLYATGAPKKDGGAGSSKKRSSAGDLEEDDPEAVLEEEAADAAEETPEAAEAAEEQDPETTDAAEPAVVDMKPTRKQIQELAARAKSILADDESLGVGQKRKLRQFVKDARPLLSRTGRPGATPGEIADELATMVSGLNLSESSDSSSSTENAATRKQPSSSSPSSANNDDPMSDLSESERKRLERRMAEYLREEEENPWDPSKPYRTPWRPREYMAPFAFIPKYLEVNHNVCAAVYLRHPVARVGTAEVPTPFPAAVNQLAFNWYLRRR</sequence>
<accession>A0ACB9Z8T6</accession>
<evidence type="ECO:0000313" key="1">
    <source>
        <dbReference type="EMBL" id="KAI4867814.1"/>
    </source>
</evidence>
<protein>
    <submittedName>
        <fullName evidence="1">Alpha-L RNA-binding motif-containing protein</fullName>
    </submittedName>
</protein>
<keyword evidence="2" id="KW-1185">Reference proteome</keyword>
<name>A0ACB9Z8T6_9PEZI</name>